<dbReference type="InterPro" id="IPR050482">
    <property type="entry name" value="Sensor_HK_TwoCompSys"/>
</dbReference>
<dbReference type="Proteomes" id="UP001254608">
    <property type="component" value="Unassembled WGS sequence"/>
</dbReference>
<comment type="caution">
    <text evidence="5">The sequence shown here is derived from an EMBL/GenBank/DDBJ whole genome shotgun (WGS) entry which is preliminary data.</text>
</comment>
<dbReference type="SUPFAM" id="SSF55874">
    <property type="entry name" value="ATPase domain of HSP90 chaperone/DNA topoisomerase II/histidine kinase"/>
    <property type="match status" value="1"/>
</dbReference>
<keyword evidence="4" id="KW-0812">Transmembrane</keyword>
<evidence type="ECO:0000256" key="4">
    <source>
        <dbReference type="SAM" id="Phobius"/>
    </source>
</evidence>
<feature type="transmembrane region" description="Helical" evidence="4">
    <location>
        <begin position="148"/>
        <end position="168"/>
    </location>
</feature>
<organism evidence="5 6">
    <name type="scientific">Banduia mediterranea</name>
    <dbReference type="NCBI Taxonomy" id="3075609"/>
    <lineage>
        <taxon>Bacteria</taxon>
        <taxon>Pseudomonadati</taxon>
        <taxon>Pseudomonadota</taxon>
        <taxon>Gammaproteobacteria</taxon>
        <taxon>Nevskiales</taxon>
        <taxon>Algiphilaceae</taxon>
        <taxon>Banduia</taxon>
    </lineage>
</organism>
<dbReference type="InterPro" id="IPR036890">
    <property type="entry name" value="HATPase_C_sf"/>
</dbReference>
<feature type="transmembrane region" description="Helical" evidence="4">
    <location>
        <begin position="267"/>
        <end position="287"/>
    </location>
</feature>
<keyword evidence="4" id="KW-0472">Membrane</keyword>
<feature type="transmembrane region" description="Helical" evidence="4">
    <location>
        <begin position="207"/>
        <end position="228"/>
    </location>
</feature>
<keyword evidence="1" id="KW-0808">Transferase</keyword>
<dbReference type="RefSeq" id="WP_311365171.1">
    <property type="nucleotide sequence ID" value="NZ_JAVRIC010000013.1"/>
</dbReference>
<reference evidence="5 6" key="1">
    <citation type="submission" date="2023-09" db="EMBL/GenBank/DDBJ databases">
        <authorList>
            <person name="Rey-Velasco X."/>
        </authorList>
    </citation>
    <scope>NUCLEOTIDE SEQUENCE [LARGE SCALE GENOMIC DNA]</scope>
    <source>
        <strain evidence="5 6">W345</strain>
    </source>
</reference>
<keyword evidence="3" id="KW-0902">Two-component regulatory system</keyword>
<sequence>MNASLDRLLPPSRVLWTAALFSILVIALCLSLATRQPWFGLRLAPEMPDAAPRIEALNDRGIDITPGEHLQALSLPGAEALPLYGSDLTQEPDVPFADYASFNRFLERQERFAALLRAPSVELHLQDGRRISMQTQDHRPITTLPFTFWLQLSCAIGSWMVGAAIWAFRRQQPAAGALALSGFGTLLMAATAAIYSTRELALPAELFRLLSSINHLGALGCCAGFVLVLCRYPDVITPRYLGRSLLAAFALIWLADVMQVLPYGNRMVTGSIIAGYVADSVLAAIQWRRTRGDPLRRAAMQWFLMSWLVGSGAFLLLVLIPAMAGFDSSRMQAYAFGLLMLVSLGLALGIARYRLFDLETWWFRAVGSVLGGFFVIGFDLIFVWLLHLEAPTALALSLAISGWIYFPTRQWLTTMLLRSIGVRQIRDVPTLLREVIADSPLEAEALLPESMRRLFEPLQMTPLDQSPEQIRIIDDGVALEVPGIGRWPGWTVRWPDNGHRLFRREDIQQADAVRLVLERLIAYQDAVEQGVEQERTRVAADLHDDVGARLLTLLHRSDSESALAIREVLSSLRMVVYALGAKPQPLNEALADWRSELHDRCEAAGARVEWIESMQLPDFSFDPQQQLNLARVLREAVSNALRHARPTRLRVSFDITGTVLILGVEHDGAATTPMYWTEGNGLRGMRSRARRLGAELRLRGESDRVSLTLSVPIRNAPPSKG</sequence>
<evidence type="ECO:0008006" key="7">
    <source>
        <dbReference type="Google" id="ProtNLM"/>
    </source>
</evidence>
<evidence type="ECO:0000313" key="5">
    <source>
        <dbReference type="EMBL" id="MDT0497780.1"/>
    </source>
</evidence>
<keyword evidence="2" id="KW-0418">Kinase</keyword>
<evidence type="ECO:0000256" key="1">
    <source>
        <dbReference type="ARBA" id="ARBA00022679"/>
    </source>
</evidence>
<dbReference type="EMBL" id="JAVRIC010000013">
    <property type="protein sequence ID" value="MDT0497780.1"/>
    <property type="molecule type" value="Genomic_DNA"/>
</dbReference>
<dbReference type="CDD" id="cd16917">
    <property type="entry name" value="HATPase_UhpB-NarQ-NarX-like"/>
    <property type="match status" value="1"/>
</dbReference>
<feature type="transmembrane region" description="Helical" evidence="4">
    <location>
        <begin position="175"/>
        <end position="195"/>
    </location>
</feature>
<accession>A0ABU2WIU6</accession>
<protein>
    <recommendedName>
        <fullName evidence="7">Histidine kinase</fullName>
    </recommendedName>
</protein>
<feature type="transmembrane region" description="Helical" evidence="4">
    <location>
        <begin position="240"/>
        <end position="261"/>
    </location>
</feature>
<feature type="transmembrane region" description="Helical" evidence="4">
    <location>
        <begin position="362"/>
        <end position="384"/>
    </location>
</feature>
<proteinExistence type="predicted"/>
<feature type="transmembrane region" description="Helical" evidence="4">
    <location>
        <begin position="299"/>
        <end position="320"/>
    </location>
</feature>
<dbReference type="PANTHER" id="PTHR24421">
    <property type="entry name" value="NITRATE/NITRITE SENSOR PROTEIN NARX-RELATED"/>
    <property type="match status" value="1"/>
</dbReference>
<feature type="transmembrane region" description="Helical" evidence="4">
    <location>
        <begin position="332"/>
        <end position="350"/>
    </location>
</feature>
<evidence type="ECO:0000256" key="3">
    <source>
        <dbReference type="ARBA" id="ARBA00023012"/>
    </source>
</evidence>
<dbReference type="Gene3D" id="3.30.565.10">
    <property type="entry name" value="Histidine kinase-like ATPase, C-terminal domain"/>
    <property type="match status" value="1"/>
</dbReference>
<keyword evidence="6" id="KW-1185">Reference proteome</keyword>
<evidence type="ECO:0000313" key="6">
    <source>
        <dbReference type="Proteomes" id="UP001254608"/>
    </source>
</evidence>
<gene>
    <name evidence="5" type="ORF">RM530_10445</name>
</gene>
<evidence type="ECO:0000256" key="2">
    <source>
        <dbReference type="ARBA" id="ARBA00022777"/>
    </source>
</evidence>
<feature type="transmembrane region" description="Helical" evidence="4">
    <location>
        <begin position="14"/>
        <end position="33"/>
    </location>
</feature>
<name>A0ABU2WIU6_9GAMM</name>
<keyword evidence="4" id="KW-1133">Transmembrane helix</keyword>